<evidence type="ECO:0000256" key="9">
    <source>
        <dbReference type="NCBIfam" id="TIGR00751"/>
    </source>
</evidence>
<comment type="subcellular location">
    <subcellularLocation>
        <location evidence="1">Membrane</location>
        <topology evidence="1">Multi-pass membrane protein</topology>
    </subcellularLocation>
</comment>
<dbReference type="InterPro" id="IPR044878">
    <property type="entry name" value="UbiA_sf"/>
</dbReference>
<reference evidence="11" key="1">
    <citation type="journal article" date="2021" name="PeerJ">
        <title>Extensive microbial diversity within the chicken gut microbiome revealed by metagenomics and culture.</title>
        <authorList>
            <person name="Gilroy R."/>
            <person name="Ravi A."/>
            <person name="Getino M."/>
            <person name="Pursley I."/>
            <person name="Horton D.L."/>
            <person name="Alikhan N.F."/>
            <person name="Baker D."/>
            <person name="Gharbi K."/>
            <person name="Hall N."/>
            <person name="Watson M."/>
            <person name="Adriaenssens E.M."/>
            <person name="Foster-Nyarko E."/>
            <person name="Jarju S."/>
            <person name="Secka A."/>
            <person name="Antonio M."/>
            <person name="Oren A."/>
            <person name="Chaudhuri R.R."/>
            <person name="La Ragione R."/>
            <person name="Hildebrand F."/>
            <person name="Pallen M.J."/>
        </authorList>
    </citation>
    <scope>NUCLEOTIDE SEQUENCE</scope>
    <source>
        <strain evidence="11">ChiSxjej5B17-1746</strain>
    </source>
</reference>
<dbReference type="EMBL" id="DXGI01000446">
    <property type="protein sequence ID" value="HIW79827.1"/>
    <property type="molecule type" value="Genomic_DNA"/>
</dbReference>
<dbReference type="AlphaFoldDB" id="A0A9D1U9T3"/>
<dbReference type="CDD" id="cd13962">
    <property type="entry name" value="PT_UbiA_UBIAD1"/>
    <property type="match status" value="1"/>
</dbReference>
<sequence>MPSILSRALAGKRADAPRLTGRQRFRAWWLALRPPFFIVDLIPVGLGGALAARDLGYWPWGIFTVVMIGCFCLHIVANIANDLFDYLEGVDTEDTIGGTHVIQNGWISPRQISVAILGLLAATLLIGWGLIAWSGQDWLWGPVVFAIFSAIFYVAPPIRYGCRGYGELFVCLNMGFVMVIGSYAVMAKGFSVQSLAFALPVGLMVAGILYYQSLPEIETDLAAGKRTLANILGKSKAELVFRLWWPAVWVLMANLWACGLVGWPVFLGLLTFPLYWRACRLIRNAVDWLELDRHGHLVRKLYLINGACLIAAVIWWR</sequence>
<gene>
    <name evidence="11" type="primary">menA</name>
    <name evidence="11" type="ORF">H9874_11905</name>
</gene>
<dbReference type="Pfam" id="PF01040">
    <property type="entry name" value="UbiA"/>
    <property type="match status" value="1"/>
</dbReference>
<proteinExistence type="predicted"/>
<keyword evidence="6 10" id="KW-0812">Transmembrane</keyword>
<feature type="transmembrane region" description="Helical" evidence="10">
    <location>
        <begin position="112"/>
        <end position="133"/>
    </location>
</feature>
<feature type="transmembrane region" description="Helical" evidence="10">
    <location>
        <begin position="27"/>
        <end position="51"/>
    </location>
</feature>
<keyword evidence="3" id="KW-0474">Menaquinone biosynthesis</keyword>
<comment type="caution">
    <text evidence="11">The sequence shown here is derived from an EMBL/GenBank/DDBJ whole genome shotgun (WGS) entry which is preliminary data.</text>
</comment>
<feature type="transmembrane region" description="Helical" evidence="10">
    <location>
        <begin position="243"/>
        <end position="276"/>
    </location>
</feature>
<dbReference type="InterPro" id="IPR000537">
    <property type="entry name" value="UbiA_prenyltransferase"/>
</dbReference>
<evidence type="ECO:0000256" key="5">
    <source>
        <dbReference type="ARBA" id="ARBA00022679"/>
    </source>
</evidence>
<protein>
    <recommendedName>
        <fullName evidence="9">1,4-dihydroxy-2-naphthoate octaprenyltransferase</fullName>
        <ecNumber evidence="9">2.5.1.74</ecNumber>
    </recommendedName>
</protein>
<evidence type="ECO:0000313" key="11">
    <source>
        <dbReference type="EMBL" id="HIW79827.1"/>
    </source>
</evidence>
<evidence type="ECO:0000256" key="1">
    <source>
        <dbReference type="ARBA" id="ARBA00004141"/>
    </source>
</evidence>
<dbReference type="PANTHER" id="PTHR13929:SF0">
    <property type="entry name" value="UBIA PRENYLTRANSFERASE DOMAIN-CONTAINING PROTEIN 1"/>
    <property type="match status" value="1"/>
</dbReference>
<dbReference type="Gene3D" id="1.10.357.140">
    <property type="entry name" value="UbiA prenyltransferase"/>
    <property type="match status" value="1"/>
</dbReference>
<name>A0A9D1U9T3_9BACT</name>
<reference evidence="11" key="2">
    <citation type="submission" date="2021-04" db="EMBL/GenBank/DDBJ databases">
        <authorList>
            <person name="Gilroy R."/>
        </authorList>
    </citation>
    <scope>NUCLEOTIDE SEQUENCE</scope>
    <source>
        <strain evidence="11">ChiSxjej5B17-1746</strain>
    </source>
</reference>
<feature type="transmembrane region" description="Helical" evidence="10">
    <location>
        <begin position="296"/>
        <end position="316"/>
    </location>
</feature>
<evidence type="ECO:0000256" key="10">
    <source>
        <dbReference type="SAM" id="Phobius"/>
    </source>
</evidence>
<evidence type="ECO:0000256" key="7">
    <source>
        <dbReference type="ARBA" id="ARBA00022989"/>
    </source>
</evidence>
<dbReference type="GO" id="GO:0009234">
    <property type="term" value="P:menaquinone biosynthetic process"/>
    <property type="evidence" value="ECO:0007669"/>
    <property type="project" value="UniProtKB-UniRule"/>
</dbReference>
<evidence type="ECO:0000256" key="8">
    <source>
        <dbReference type="ARBA" id="ARBA00023136"/>
    </source>
</evidence>
<dbReference type="NCBIfam" id="TIGR00751">
    <property type="entry name" value="menA"/>
    <property type="match status" value="1"/>
</dbReference>
<feature type="transmembrane region" description="Helical" evidence="10">
    <location>
        <begin position="57"/>
        <end position="77"/>
    </location>
</feature>
<keyword evidence="8 10" id="KW-0472">Membrane</keyword>
<feature type="transmembrane region" description="Helical" evidence="10">
    <location>
        <begin position="139"/>
        <end position="156"/>
    </location>
</feature>
<evidence type="ECO:0000256" key="2">
    <source>
        <dbReference type="ARBA" id="ARBA00004863"/>
    </source>
</evidence>
<evidence type="ECO:0000256" key="3">
    <source>
        <dbReference type="ARBA" id="ARBA00022428"/>
    </source>
</evidence>
<dbReference type="Proteomes" id="UP000824264">
    <property type="component" value="Unassembled WGS sequence"/>
</dbReference>
<keyword evidence="5" id="KW-0808">Transferase</keyword>
<keyword evidence="7 10" id="KW-1133">Transmembrane helix</keyword>
<comment type="pathway">
    <text evidence="2">Quinol/quinone metabolism; menaquinone biosynthesis.</text>
</comment>
<dbReference type="InterPro" id="IPR026046">
    <property type="entry name" value="UBIAD1"/>
</dbReference>
<dbReference type="GO" id="GO:0016020">
    <property type="term" value="C:membrane"/>
    <property type="evidence" value="ECO:0007669"/>
    <property type="project" value="UniProtKB-SubCell"/>
</dbReference>
<organism evidence="11 12">
    <name type="scientific">Candidatus Bilophila faecipullorum</name>
    <dbReference type="NCBI Taxonomy" id="2838482"/>
    <lineage>
        <taxon>Bacteria</taxon>
        <taxon>Pseudomonadati</taxon>
        <taxon>Thermodesulfobacteriota</taxon>
        <taxon>Desulfovibrionia</taxon>
        <taxon>Desulfovibrionales</taxon>
        <taxon>Desulfovibrionaceae</taxon>
        <taxon>Bilophila</taxon>
    </lineage>
</organism>
<keyword evidence="4" id="KW-1003">Cell membrane</keyword>
<evidence type="ECO:0000256" key="4">
    <source>
        <dbReference type="ARBA" id="ARBA00022475"/>
    </source>
</evidence>
<dbReference type="GO" id="GO:0042371">
    <property type="term" value="P:vitamin K biosynthetic process"/>
    <property type="evidence" value="ECO:0007669"/>
    <property type="project" value="TreeGrafter"/>
</dbReference>
<dbReference type="EC" id="2.5.1.74" evidence="9"/>
<feature type="transmembrane region" description="Helical" evidence="10">
    <location>
        <begin position="168"/>
        <end position="186"/>
    </location>
</feature>
<dbReference type="GO" id="GO:0046428">
    <property type="term" value="F:1,4-dihydroxy-2-naphthoate polyprenyltransferase activity"/>
    <property type="evidence" value="ECO:0007669"/>
    <property type="project" value="UniProtKB-UniRule"/>
</dbReference>
<evidence type="ECO:0000256" key="6">
    <source>
        <dbReference type="ARBA" id="ARBA00022692"/>
    </source>
</evidence>
<dbReference type="PIRSF" id="PIRSF005355">
    <property type="entry name" value="UBIAD1"/>
    <property type="match status" value="1"/>
</dbReference>
<accession>A0A9D1U9T3</accession>
<dbReference type="PANTHER" id="PTHR13929">
    <property type="entry name" value="1,4-DIHYDROXY-2-NAPHTHOATE OCTAPRENYLTRANSFERASE"/>
    <property type="match status" value="1"/>
</dbReference>
<evidence type="ECO:0000313" key="12">
    <source>
        <dbReference type="Proteomes" id="UP000824264"/>
    </source>
</evidence>